<dbReference type="SUPFAM" id="SSF51735">
    <property type="entry name" value="NAD(P)-binding Rossmann-fold domains"/>
    <property type="match status" value="1"/>
</dbReference>
<evidence type="ECO:0000256" key="2">
    <source>
        <dbReference type="ARBA" id="ARBA00022857"/>
    </source>
</evidence>
<proteinExistence type="inferred from homology"/>
<reference evidence="4 5" key="1">
    <citation type="submission" date="2018-04" db="EMBL/GenBank/DDBJ databases">
        <title>The genome sequence of Caulobacter sp. 736.</title>
        <authorList>
            <person name="Gao J."/>
            <person name="Sun J."/>
        </authorList>
    </citation>
    <scope>NUCLEOTIDE SEQUENCE [LARGE SCALE GENOMIC DNA]</scope>
    <source>
        <strain evidence="4 5">736</strain>
    </source>
</reference>
<evidence type="ECO:0000313" key="4">
    <source>
        <dbReference type="EMBL" id="PVM85985.1"/>
    </source>
</evidence>
<comment type="caution">
    <text evidence="4">The sequence shown here is derived from an EMBL/GenBank/DDBJ whole genome shotgun (WGS) entry which is preliminary data.</text>
</comment>
<dbReference type="RefSeq" id="WP_116565520.1">
    <property type="nucleotide sequence ID" value="NZ_QDKP01000017.1"/>
</dbReference>
<feature type="domain" description="NmrA-like" evidence="3">
    <location>
        <begin position="2"/>
        <end position="135"/>
    </location>
</feature>
<protein>
    <submittedName>
        <fullName evidence="4">NmrA family transcriptional regulator</fullName>
    </submittedName>
</protein>
<comment type="similarity">
    <text evidence="1">Belongs to the NmrA-type oxidoreductase family.</text>
</comment>
<dbReference type="InterPro" id="IPR008030">
    <property type="entry name" value="NmrA-like"/>
</dbReference>
<dbReference type="InterPro" id="IPR036291">
    <property type="entry name" value="NAD(P)-bd_dom_sf"/>
</dbReference>
<dbReference type="Proteomes" id="UP000244913">
    <property type="component" value="Unassembled WGS sequence"/>
</dbReference>
<keyword evidence="5" id="KW-1185">Reference proteome</keyword>
<evidence type="ECO:0000256" key="1">
    <source>
        <dbReference type="ARBA" id="ARBA00006328"/>
    </source>
</evidence>
<dbReference type="InterPro" id="IPR051164">
    <property type="entry name" value="NmrA-like_oxidored"/>
</dbReference>
<gene>
    <name evidence="4" type="ORF">DDF65_06060</name>
</gene>
<organism evidence="4 5">
    <name type="scientific">Caulobacter radicis</name>
    <dbReference type="NCBI Taxonomy" id="2172650"/>
    <lineage>
        <taxon>Bacteria</taxon>
        <taxon>Pseudomonadati</taxon>
        <taxon>Pseudomonadota</taxon>
        <taxon>Alphaproteobacteria</taxon>
        <taxon>Caulobacterales</taxon>
        <taxon>Caulobacteraceae</taxon>
        <taxon>Caulobacter</taxon>
    </lineage>
</organism>
<dbReference type="Gene3D" id="3.40.50.720">
    <property type="entry name" value="NAD(P)-binding Rossmann-like Domain"/>
    <property type="match status" value="1"/>
</dbReference>
<keyword evidence="2" id="KW-0521">NADP</keyword>
<dbReference type="EMBL" id="QDKP01000017">
    <property type="protein sequence ID" value="PVM85985.1"/>
    <property type="molecule type" value="Genomic_DNA"/>
</dbReference>
<dbReference type="AlphaFoldDB" id="A0A2T9JQJ2"/>
<evidence type="ECO:0000313" key="5">
    <source>
        <dbReference type="Proteomes" id="UP000244913"/>
    </source>
</evidence>
<dbReference type="PANTHER" id="PTHR42748">
    <property type="entry name" value="NITROGEN METABOLITE REPRESSION PROTEIN NMRA FAMILY MEMBER"/>
    <property type="match status" value="1"/>
</dbReference>
<accession>A0A2T9JQJ2</accession>
<dbReference type="Pfam" id="PF05368">
    <property type="entry name" value="NmrA"/>
    <property type="match status" value="1"/>
</dbReference>
<name>A0A2T9JQJ2_9CAUL</name>
<dbReference type="PANTHER" id="PTHR42748:SF3">
    <property type="entry name" value="BLL4366 PROTEIN"/>
    <property type="match status" value="1"/>
</dbReference>
<evidence type="ECO:0000259" key="3">
    <source>
        <dbReference type="Pfam" id="PF05368"/>
    </source>
</evidence>
<sequence>MKIVVIGGTGLIGSNVVAKLTRLGHEAVAAAPNTGVNTVTGEGLAEALDGAEIVVDVANSPVFETGPALEFFLASGGNLLAAAAKAGVKHHVALSVVGTERLQDSGYFRAKIVQEALIRASSIPFTVLRSTQFFPFVAGIVQAGTVGDEVHVSPALVQPISAFDVAEVLTDVALAAPVNGLLEVAGPEAFGLDKFVARYLQAKGDARRIVSDRKALYFGVELDERSLVPGGAPILGSATFEDWLKTSVPAPAPAA</sequence>